<dbReference type="EMBL" id="FRFG01000031">
    <property type="protein sequence ID" value="SHO56932.1"/>
    <property type="molecule type" value="Genomic_DNA"/>
</dbReference>
<sequence>MSVAAGIRNKEHARIISNIHSFATFADQSAFAYLGRLFSEEVVIDYTSVFGGEPATVNRKALIRQWAGLQPGFDNTLHNLSGIQIEQSENHATVTADVTASHFIGSDGFWQISGRYRFEMEKTSSDWTIHALTLRASGEQGNREIFYRAMERAPQNLAAKESRKLML</sequence>
<proteinExistence type="predicted"/>
<protein>
    <recommendedName>
        <fullName evidence="1">SnoaL-like domain-containing protein</fullName>
    </recommendedName>
</protein>
<dbReference type="SUPFAM" id="SSF54427">
    <property type="entry name" value="NTF2-like"/>
    <property type="match status" value="1"/>
</dbReference>
<dbReference type="Pfam" id="PF13577">
    <property type="entry name" value="SnoaL_4"/>
    <property type="match status" value="1"/>
</dbReference>
<feature type="domain" description="SnoaL-like" evidence="1">
    <location>
        <begin position="14"/>
        <end position="132"/>
    </location>
</feature>
<keyword evidence="3" id="KW-1185">Reference proteome</keyword>
<dbReference type="OrthoDB" id="5464938at2"/>
<evidence type="ECO:0000313" key="2">
    <source>
        <dbReference type="EMBL" id="SHO56932.1"/>
    </source>
</evidence>
<dbReference type="RefSeq" id="WP_073583404.1">
    <property type="nucleotide sequence ID" value="NZ_AP024898.1"/>
</dbReference>
<dbReference type="InterPro" id="IPR032710">
    <property type="entry name" value="NTF2-like_dom_sf"/>
</dbReference>
<evidence type="ECO:0000313" key="3">
    <source>
        <dbReference type="Proteomes" id="UP000184600"/>
    </source>
</evidence>
<reference evidence="3" key="1">
    <citation type="submission" date="2016-12" db="EMBL/GenBank/DDBJ databases">
        <authorList>
            <person name="Rodrigo-Torres L."/>
            <person name="Arahal R.D."/>
            <person name="Lucena T."/>
        </authorList>
    </citation>
    <scope>NUCLEOTIDE SEQUENCE [LARGE SCALE GENOMIC DNA]</scope>
</reference>
<gene>
    <name evidence="2" type="ORF">VQ7734_02701</name>
</gene>
<dbReference type="InterPro" id="IPR037401">
    <property type="entry name" value="SnoaL-like"/>
</dbReference>
<dbReference type="AlphaFoldDB" id="A0A1M7YWH0"/>
<organism evidence="2 3">
    <name type="scientific">Vibrio quintilis</name>
    <dbReference type="NCBI Taxonomy" id="1117707"/>
    <lineage>
        <taxon>Bacteria</taxon>
        <taxon>Pseudomonadati</taxon>
        <taxon>Pseudomonadota</taxon>
        <taxon>Gammaproteobacteria</taxon>
        <taxon>Vibrionales</taxon>
        <taxon>Vibrionaceae</taxon>
        <taxon>Vibrio</taxon>
    </lineage>
</organism>
<dbReference type="STRING" id="1117707.VQ7734_02701"/>
<accession>A0A1M7YWH0</accession>
<dbReference type="Gene3D" id="3.10.450.50">
    <property type="match status" value="1"/>
</dbReference>
<name>A0A1M7YWH0_9VIBR</name>
<dbReference type="Proteomes" id="UP000184600">
    <property type="component" value="Unassembled WGS sequence"/>
</dbReference>
<evidence type="ECO:0000259" key="1">
    <source>
        <dbReference type="Pfam" id="PF13577"/>
    </source>
</evidence>